<accession>A0A150M4U2</accession>
<dbReference type="EMBL" id="LQYT01000041">
    <property type="protein sequence ID" value="KYD19381.1"/>
    <property type="molecule type" value="Genomic_DNA"/>
</dbReference>
<evidence type="ECO:0000313" key="1">
    <source>
        <dbReference type="EMBL" id="KYD19381.1"/>
    </source>
</evidence>
<dbReference type="Proteomes" id="UP000075683">
    <property type="component" value="Unassembled WGS sequence"/>
</dbReference>
<organism evidence="1 2">
    <name type="scientific">Caldibacillus debilis</name>
    <dbReference type="NCBI Taxonomy" id="301148"/>
    <lineage>
        <taxon>Bacteria</taxon>
        <taxon>Bacillati</taxon>
        <taxon>Bacillota</taxon>
        <taxon>Bacilli</taxon>
        <taxon>Bacillales</taxon>
        <taxon>Bacillaceae</taxon>
        <taxon>Caldibacillus</taxon>
    </lineage>
</organism>
<dbReference type="AlphaFoldDB" id="A0A150M4U2"/>
<dbReference type="STRING" id="301148.B4135_2039"/>
<protein>
    <submittedName>
        <fullName evidence="1">Uncharacterized protein</fullName>
    </submittedName>
</protein>
<comment type="caution">
    <text evidence="1">The sequence shown here is derived from an EMBL/GenBank/DDBJ whole genome shotgun (WGS) entry which is preliminary data.</text>
</comment>
<proteinExistence type="predicted"/>
<reference evidence="1 2" key="1">
    <citation type="submission" date="2016-01" db="EMBL/GenBank/DDBJ databases">
        <title>Draft Genome Sequences of Seven Thermophilic Sporeformers Isolated from Foods.</title>
        <authorList>
            <person name="Berendsen E.M."/>
            <person name="Wells-Bennik M.H."/>
            <person name="Krawcyk A.O."/>
            <person name="De Jong A."/>
            <person name="Holsappel S."/>
            <person name="Eijlander R.T."/>
            <person name="Kuipers O.P."/>
        </authorList>
    </citation>
    <scope>NUCLEOTIDE SEQUENCE [LARGE SCALE GENOMIC DNA]</scope>
    <source>
        <strain evidence="1 2">B4135</strain>
    </source>
</reference>
<gene>
    <name evidence="1" type="ORF">B4135_2039</name>
</gene>
<evidence type="ECO:0000313" key="2">
    <source>
        <dbReference type="Proteomes" id="UP000075683"/>
    </source>
</evidence>
<sequence>MVTGQANNGIQTFRIPYIQFSMLMLCLKGMKNFVKIGDLRTRRNRGNRMGRGA</sequence>
<name>A0A150M4U2_9BACI</name>